<comment type="subunit">
    <text evidence="5">Homodimer.</text>
</comment>
<keyword evidence="3 5" id="KW-0456">Lyase</keyword>
<feature type="binding site" evidence="5">
    <location>
        <begin position="46"/>
        <end position="48"/>
    </location>
    <ligand>
        <name>3-dehydroquinate</name>
        <dbReference type="ChEBI" id="CHEBI:32364"/>
    </ligand>
</feature>
<dbReference type="Proteomes" id="UP000018296">
    <property type="component" value="Unassembled WGS sequence"/>
</dbReference>
<dbReference type="InterPro" id="IPR050146">
    <property type="entry name" value="Type-I_3-dehydroquinase"/>
</dbReference>
<dbReference type="EMBL" id="AWTC01000013">
    <property type="protein sequence ID" value="EST11173.1"/>
    <property type="molecule type" value="Genomic_DNA"/>
</dbReference>
<feature type="binding site" evidence="5">
    <location>
        <position position="213"/>
    </location>
    <ligand>
        <name>3-dehydroquinate</name>
        <dbReference type="ChEBI" id="CHEBI:32364"/>
    </ligand>
</feature>
<dbReference type="HAMAP" id="MF_00214">
    <property type="entry name" value="AroD"/>
    <property type="match status" value="1"/>
</dbReference>
<comment type="function">
    <text evidence="5">Involved in the third step of the chorismate pathway, which leads to the biosynthesis of aromatic amino acids. Catalyzes the cis-dehydration of 3-dehydroquinate (DHQ) and introduces the first double bond of the aromatic ring to yield 3-dehydroshikimate.</text>
</comment>
<sequence length="256" mass="27910">MKTVHVKGIEFGAGIPKIAVPIVGSSLNALLGELVAIKNLPVDLVEWRADYYGNECNPQELADAAAVIRDRIPGLPFLFTFRNKREGGQKDISRSAYETLNKTLIQRGAIDLVDVELSIGEERAASTIETAHTHGVKVIMSSHDFQKTPSSATIIKRLQKMQELNADMTKIAVTPTASSDVLTLLQATDQMKTIYADRPFITMSMSGTGVISRLMGELFGSALTFGSAKEASAPGQIDARHLNELLHFFHSQISQE</sequence>
<keyword evidence="5" id="KW-0028">Amino-acid biosynthesis</keyword>
<proteinExistence type="inferred from homology"/>
<evidence type="ECO:0000256" key="1">
    <source>
        <dbReference type="ARBA" id="ARBA00001864"/>
    </source>
</evidence>
<dbReference type="CDD" id="cd00502">
    <property type="entry name" value="DHQase_I"/>
    <property type="match status" value="1"/>
</dbReference>
<name>V6IVF8_9BACL</name>
<comment type="caution">
    <text evidence="6">The sequence shown here is derived from an EMBL/GenBank/DDBJ whole genome shotgun (WGS) entry which is preliminary data.</text>
</comment>
<dbReference type="PANTHER" id="PTHR43699:SF1">
    <property type="entry name" value="3-DEHYDROQUINATE DEHYDRATASE"/>
    <property type="match status" value="1"/>
</dbReference>
<evidence type="ECO:0000256" key="4">
    <source>
        <dbReference type="ARBA" id="ARBA00023270"/>
    </source>
</evidence>
<dbReference type="GO" id="GO:0009073">
    <property type="term" value="P:aromatic amino acid family biosynthetic process"/>
    <property type="evidence" value="ECO:0007669"/>
    <property type="project" value="UniProtKB-KW"/>
</dbReference>
<dbReference type="GO" id="GO:0003855">
    <property type="term" value="F:3-dehydroquinate dehydratase activity"/>
    <property type="evidence" value="ECO:0007669"/>
    <property type="project" value="UniProtKB-UniRule"/>
</dbReference>
<dbReference type="STRING" id="1395513.P343_13200"/>
<keyword evidence="4 5" id="KW-0704">Schiff base</keyword>
<feature type="active site" description="Schiff-base intermediate with substrate" evidence="5">
    <location>
        <position position="170"/>
    </location>
</feature>
<dbReference type="GO" id="GO:0046279">
    <property type="term" value="P:3,4-dihydroxybenzoate biosynthetic process"/>
    <property type="evidence" value="ECO:0007669"/>
    <property type="project" value="TreeGrafter"/>
</dbReference>
<keyword evidence="7" id="KW-1185">Reference proteome</keyword>
<feature type="binding site" evidence="5">
    <location>
        <position position="236"/>
    </location>
    <ligand>
        <name>3-dehydroquinate</name>
        <dbReference type="ChEBI" id="CHEBI:32364"/>
    </ligand>
</feature>
<accession>V6IVF8</accession>
<organism evidence="6 7">
    <name type="scientific">Sporolactobacillus laevolacticus DSM 442</name>
    <dbReference type="NCBI Taxonomy" id="1395513"/>
    <lineage>
        <taxon>Bacteria</taxon>
        <taxon>Bacillati</taxon>
        <taxon>Bacillota</taxon>
        <taxon>Bacilli</taxon>
        <taxon>Bacillales</taxon>
        <taxon>Sporolactobacillaceae</taxon>
        <taxon>Sporolactobacillus</taxon>
    </lineage>
</organism>
<evidence type="ECO:0000256" key="3">
    <source>
        <dbReference type="ARBA" id="ARBA00023239"/>
    </source>
</evidence>
<feature type="binding site" evidence="5">
    <location>
        <position position="82"/>
    </location>
    <ligand>
        <name>3-dehydroquinate</name>
        <dbReference type="ChEBI" id="CHEBI:32364"/>
    </ligand>
</feature>
<evidence type="ECO:0000313" key="7">
    <source>
        <dbReference type="Proteomes" id="UP000018296"/>
    </source>
</evidence>
<feature type="active site" description="Proton donor/acceptor" evidence="5">
    <location>
        <position position="143"/>
    </location>
</feature>
<dbReference type="PANTHER" id="PTHR43699">
    <property type="entry name" value="3-DEHYDROQUINATE DEHYDRATASE"/>
    <property type="match status" value="1"/>
</dbReference>
<dbReference type="InterPro" id="IPR013785">
    <property type="entry name" value="Aldolase_TIM"/>
</dbReference>
<evidence type="ECO:0000256" key="5">
    <source>
        <dbReference type="HAMAP-Rule" id="MF_00214"/>
    </source>
</evidence>
<comment type="catalytic activity">
    <reaction evidence="1 5">
        <text>3-dehydroquinate = 3-dehydroshikimate + H2O</text>
        <dbReference type="Rhea" id="RHEA:21096"/>
        <dbReference type="ChEBI" id="CHEBI:15377"/>
        <dbReference type="ChEBI" id="CHEBI:16630"/>
        <dbReference type="ChEBI" id="CHEBI:32364"/>
        <dbReference type="EC" id="4.2.1.10"/>
    </reaction>
</comment>
<keyword evidence="2 5" id="KW-0057">Aromatic amino acid biosynthesis</keyword>
<comment type="caution">
    <text evidence="5">Lacks conserved residue(s) required for the propagation of feature annotation.</text>
</comment>
<reference evidence="6 7" key="1">
    <citation type="journal article" date="2013" name="Genome Announc.">
        <title>Genome Sequence of Sporolactobacillus laevolacticus DSM442, an Efficient Polymer-Grade D-Lactate Producer from Agricultural Waste Cottonseed as a Nitrogen Source.</title>
        <authorList>
            <person name="Wang H."/>
            <person name="Wang L."/>
            <person name="Ju J."/>
            <person name="Yu B."/>
            <person name="Ma Y."/>
        </authorList>
    </citation>
    <scope>NUCLEOTIDE SEQUENCE [LARGE SCALE GENOMIC DNA]</scope>
    <source>
        <strain evidence="6 7">DSM 442</strain>
    </source>
</reference>
<dbReference type="GO" id="GO:0008652">
    <property type="term" value="P:amino acid biosynthetic process"/>
    <property type="evidence" value="ECO:0007669"/>
    <property type="project" value="UniProtKB-KW"/>
</dbReference>
<dbReference type="EC" id="4.2.1.10" evidence="5"/>
<dbReference type="SUPFAM" id="SSF51569">
    <property type="entry name" value="Aldolase"/>
    <property type="match status" value="1"/>
</dbReference>
<dbReference type="PATRIC" id="fig|1395513.3.peg.2677"/>
<feature type="binding site" evidence="5">
    <location>
        <position position="232"/>
    </location>
    <ligand>
        <name>3-dehydroquinate</name>
        <dbReference type="ChEBI" id="CHEBI:32364"/>
    </ligand>
</feature>
<comment type="similarity">
    <text evidence="5">Belongs to the type-I 3-dehydroquinase family.</text>
</comment>
<evidence type="ECO:0000313" key="6">
    <source>
        <dbReference type="EMBL" id="EST11173.1"/>
    </source>
</evidence>
<dbReference type="FunFam" id="3.20.20.70:FF:000047">
    <property type="entry name" value="3-dehydroquinate dehydratase"/>
    <property type="match status" value="1"/>
</dbReference>
<dbReference type="NCBIfam" id="TIGR01093">
    <property type="entry name" value="aroD"/>
    <property type="match status" value="1"/>
</dbReference>
<comment type="pathway">
    <text evidence="5">Metabolic intermediate biosynthesis; chorismate biosynthesis; chorismate from D-erythrose 4-phosphate and phosphoenolpyruvate: step 3/7.</text>
</comment>
<dbReference type="Gene3D" id="3.20.20.70">
    <property type="entry name" value="Aldolase class I"/>
    <property type="match status" value="1"/>
</dbReference>
<dbReference type="Pfam" id="PF01487">
    <property type="entry name" value="DHquinase_I"/>
    <property type="match status" value="1"/>
</dbReference>
<dbReference type="RefSeq" id="WP_023510878.1">
    <property type="nucleotide sequence ID" value="NZ_AWTC01000013.1"/>
</dbReference>
<dbReference type="eggNOG" id="COG0710">
    <property type="taxonomic scope" value="Bacteria"/>
</dbReference>
<evidence type="ECO:0000256" key="2">
    <source>
        <dbReference type="ARBA" id="ARBA00023141"/>
    </source>
</evidence>
<protein>
    <recommendedName>
        <fullName evidence="5">3-dehydroquinate dehydratase</fullName>
        <shortName evidence="5">3-dehydroquinase</shortName>
        <ecNumber evidence="5">4.2.1.10</ecNumber>
    </recommendedName>
    <alternativeName>
        <fullName evidence="5">Type I DHQase</fullName>
    </alternativeName>
    <alternativeName>
        <fullName evidence="5">Type I dehydroquinase</fullName>
        <shortName evidence="5">DHQ1</shortName>
    </alternativeName>
</protein>
<gene>
    <name evidence="5" type="primary">aroD</name>
    <name evidence="6" type="ORF">P343_13200</name>
</gene>
<dbReference type="AlphaFoldDB" id="V6IVF8"/>
<dbReference type="OrthoDB" id="9813659at2"/>
<dbReference type="GO" id="GO:0009423">
    <property type="term" value="P:chorismate biosynthetic process"/>
    <property type="evidence" value="ECO:0007669"/>
    <property type="project" value="UniProtKB-UniRule"/>
</dbReference>
<dbReference type="InterPro" id="IPR001381">
    <property type="entry name" value="DHquinase_I"/>
</dbReference>
<dbReference type="UniPathway" id="UPA00053">
    <property type="reaction ID" value="UER00086"/>
</dbReference>